<evidence type="ECO:0000313" key="2">
    <source>
        <dbReference type="EMBL" id="VDK75047.1"/>
    </source>
</evidence>
<accession>A0A0M3KIL2</accession>
<protein>
    <submittedName>
        <fullName evidence="2 4">Uncharacterized protein</fullName>
    </submittedName>
</protein>
<keyword evidence="3" id="KW-1185">Reference proteome</keyword>
<reference evidence="4" key="1">
    <citation type="submission" date="2017-02" db="UniProtKB">
        <authorList>
            <consortium name="WormBaseParasite"/>
        </authorList>
    </citation>
    <scope>IDENTIFICATION</scope>
</reference>
<evidence type="ECO:0000313" key="3">
    <source>
        <dbReference type="Proteomes" id="UP000267096"/>
    </source>
</evidence>
<feature type="compositionally biased region" description="Polar residues" evidence="1">
    <location>
        <begin position="50"/>
        <end position="67"/>
    </location>
</feature>
<sequence length="195" mass="20732">MRDCHDEILVDSLGSSRLTFGVISAQFVVREPRSTRHETSLPRRSRRYTVDSSQAASNHVPTSSDANLHTALKSVPEGATASAVAHADASDPCPSSTTTTTIPKSATVNESLSRNHSVESMMLNASATSNRDTGQPAHGACRTDGTTTKEPHTVMGSPSPPIDNLKYLSVSPPRSCASLTVRAAPRSTNQISSRY</sequence>
<dbReference type="WBParaSite" id="ASIM_0002083101-mRNA-1">
    <property type="protein sequence ID" value="ASIM_0002083101-mRNA-1"/>
    <property type="gene ID" value="ASIM_0002083101"/>
</dbReference>
<reference evidence="2 3" key="2">
    <citation type="submission" date="2018-11" db="EMBL/GenBank/DDBJ databases">
        <authorList>
            <consortium name="Pathogen Informatics"/>
        </authorList>
    </citation>
    <scope>NUCLEOTIDE SEQUENCE [LARGE SCALE GENOMIC DNA]</scope>
</reference>
<dbReference type="EMBL" id="UYRR01038957">
    <property type="protein sequence ID" value="VDK75047.1"/>
    <property type="molecule type" value="Genomic_DNA"/>
</dbReference>
<feature type="region of interest" description="Disordered" evidence="1">
    <location>
        <begin position="127"/>
        <end position="164"/>
    </location>
</feature>
<dbReference type="AlphaFoldDB" id="A0A0M3KIL2"/>
<gene>
    <name evidence="2" type="ORF">ASIM_LOCUS20209</name>
</gene>
<feature type="compositionally biased region" description="Low complexity" evidence="1">
    <location>
        <begin position="79"/>
        <end position="101"/>
    </location>
</feature>
<evidence type="ECO:0000313" key="4">
    <source>
        <dbReference type="WBParaSite" id="ASIM_0002083101-mRNA-1"/>
    </source>
</evidence>
<feature type="region of interest" description="Disordered" evidence="1">
    <location>
        <begin position="33"/>
        <end position="104"/>
    </location>
</feature>
<name>A0A0M3KIL2_ANISI</name>
<dbReference type="Proteomes" id="UP000267096">
    <property type="component" value="Unassembled WGS sequence"/>
</dbReference>
<proteinExistence type="predicted"/>
<evidence type="ECO:0000256" key="1">
    <source>
        <dbReference type="SAM" id="MobiDB-lite"/>
    </source>
</evidence>
<organism evidence="4">
    <name type="scientific">Anisakis simplex</name>
    <name type="common">Herring worm</name>
    <dbReference type="NCBI Taxonomy" id="6269"/>
    <lineage>
        <taxon>Eukaryota</taxon>
        <taxon>Metazoa</taxon>
        <taxon>Ecdysozoa</taxon>
        <taxon>Nematoda</taxon>
        <taxon>Chromadorea</taxon>
        <taxon>Rhabditida</taxon>
        <taxon>Spirurina</taxon>
        <taxon>Ascaridomorpha</taxon>
        <taxon>Ascaridoidea</taxon>
        <taxon>Anisakidae</taxon>
        <taxon>Anisakis</taxon>
        <taxon>Anisakis simplex complex</taxon>
    </lineage>
</organism>